<dbReference type="GO" id="GO:0007234">
    <property type="term" value="P:osmosensory signaling via phosphorelay pathway"/>
    <property type="evidence" value="ECO:0007669"/>
    <property type="project" value="TreeGrafter"/>
</dbReference>
<dbReference type="InterPro" id="IPR003661">
    <property type="entry name" value="HisK_dim/P_dom"/>
</dbReference>
<dbReference type="PANTHER" id="PTHR42878">
    <property type="entry name" value="TWO-COMPONENT HISTIDINE KINASE"/>
    <property type="match status" value="1"/>
</dbReference>
<dbReference type="SMART" id="SM00388">
    <property type="entry name" value="HisKA"/>
    <property type="match status" value="1"/>
</dbReference>
<dbReference type="Gene3D" id="3.30.565.10">
    <property type="entry name" value="Histidine kinase-like ATPase, C-terminal domain"/>
    <property type="match status" value="1"/>
</dbReference>
<dbReference type="Gene3D" id="1.10.287.130">
    <property type="match status" value="1"/>
</dbReference>
<dbReference type="CDD" id="cd00130">
    <property type="entry name" value="PAS"/>
    <property type="match status" value="1"/>
</dbReference>
<evidence type="ECO:0000256" key="8">
    <source>
        <dbReference type="ARBA" id="ARBA00022777"/>
    </source>
</evidence>
<feature type="domain" description="PAS" evidence="14">
    <location>
        <begin position="440"/>
        <end position="515"/>
    </location>
</feature>
<feature type="domain" description="Histidine kinase" evidence="13">
    <location>
        <begin position="570"/>
        <end position="784"/>
    </location>
</feature>
<dbReference type="Pfam" id="PF08447">
    <property type="entry name" value="PAS_3"/>
    <property type="match status" value="1"/>
</dbReference>
<dbReference type="FunFam" id="3.30.565.10:FF:000006">
    <property type="entry name" value="Sensor histidine kinase WalK"/>
    <property type="match status" value="1"/>
</dbReference>
<dbReference type="SUPFAM" id="SSF55785">
    <property type="entry name" value="PYP-like sensor domain (PAS domain)"/>
    <property type="match status" value="3"/>
</dbReference>
<keyword evidence="8" id="KW-0418">Kinase</keyword>
<dbReference type="GO" id="GO:0005524">
    <property type="term" value="F:ATP binding"/>
    <property type="evidence" value="ECO:0007669"/>
    <property type="project" value="UniProtKB-KW"/>
</dbReference>
<dbReference type="InterPro" id="IPR004358">
    <property type="entry name" value="Sig_transdc_His_kin-like_C"/>
</dbReference>
<evidence type="ECO:0000256" key="10">
    <source>
        <dbReference type="ARBA" id="ARBA00022989"/>
    </source>
</evidence>
<dbReference type="PROSITE" id="PS50112">
    <property type="entry name" value="PAS"/>
    <property type="match status" value="1"/>
</dbReference>
<gene>
    <name evidence="16" type="ORF">GCM10011387_18030</name>
</gene>
<keyword evidence="12" id="KW-0472">Membrane</keyword>
<dbReference type="InterPro" id="IPR036097">
    <property type="entry name" value="HisK_dim/P_sf"/>
</dbReference>
<dbReference type="InterPro" id="IPR035965">
    <property type="entry name" value="PAS-like_dom_sf"/>
</dbReference>
<evidence type="ECO:0000256" key="3">
    <source>
        <dbReference type="ARBA" id="ARBA00012438"/>
    </source>
</evidence>
<comment type="catalytic activity">
    <reaction evidence="1">
        <text>ATP + protein L-histidine = ADP + protein N-phospho-L-histidine.</text>
        <dbReference type="EC" id="2.7.13.3"/>
    </reaction>
</comment>
<dbReference type="PROSITE" id="PS50113">
    <property type="entry name" value="PAC"/>
    <property type="match status" value="1"/>
</dbReference>
<keyword evidence="11" id="KW-0902">Two-component regulatory system</keyword>
<evidence type="ECO:0000256" key="2">
    <source>
        <dbReference type="ARBA" id="ARBA00004141"/>
    </source>
</evidence>
<accession>A0A916UAP7</accession>
<protein>
    <recommendedName>
        <fullName evidence="3">histidine kinase</fullName>
        <ecNumber evidence="3">2.7.13.3</ecNumber>
    </recommendedName>
</protein>
<dbReference type="Gene3D" id="2.10.70.100">
    <property type="match status" value="1"/>
</dbReference>
<dbReference type="Proteomes" id="UP000651668">
    <property type="component" value="Unassembled WGS sequence"/>
</dbReference>
<dbReference type="PRINTS" id="PR00344">
    <property type="entry name" value="BCTRLSENSOR"/>
</dbReference>
<dbReference type="Pfam" id="PF00512">
    <property type="entry name" value="HisKA"/>
    <property type="match status" value="1"/>
</dbReference>
<keyword evidence="4" id="KW-0597">Phosphoprotein</keyword>
<keyword evidence="10" id="KW-1133">Transmembrane helix</keyword>
<dbReference type="Pfam" id="PF08448">
    <property type="entry name" value="PAS_4"/>
    <property type="match status" value="3"/>
</dbReference>
<evidence type="ECO:0000313" key="17">
    <source>
        <dbReference type="Proteomes" id="UP000651668"/>
    </source>
</evidence>
<keyword evidence="17" id="KW-1185">Reference proteome</keyword>
<dbReference type="AlphaFoldDB" id="A0A916UAP7"/>
<dbReference type="GO" id="GO:0000155">
    <property type="term" value="F:phosphorelay sensor kinase activity"/>
    <property type="evidence" value="ECO:0007669"/>
    <property type="project" value="InterPro"/>
</dbReference>
<dbReference type="GO" id="GO:0000156">
    <property type="term" value="F:phosphorelay response regulator activity"/>
    <property type="evidence" value="ECO:0007669"/>
    <property type="project" value="TreeGrafter"/>
</dbReference>
<dbReference type="GO" id="GO:0016020">
    <property type="term" value="C:membrane"/>
    <property type="evidence" value="ECO:0007669"/>
    <property type="project" value="UniProtKB-SubCell"/>
</dbReference>
<dbReference type="NCBIfam" id="TIGR00229">
    <property type="entry name" value="sensory_box"/>
    <property type="match status" value="2"/>
</dbReference>
<dbReference type="SUPFAM" id="SSF47384">
    <property type="entry name" value="Homodimeric domain of signal transducing histidine kinase"/>
    <property type="match status" value="1"/>
</dbReference>
<evidence type="ECO:0000256" key="12">
    <source>
        <dbReference type="ARBA" id="ARBA00023136"/>
    </source>
</evidence>
<evidence type="ECO:0000256" key="1">
    <source>
        <dbReference type="ARBA" id="ARBA00000085"/>
    </source>
</evidence>
<proteinExistence type="predicted"/>
<dbReference type="Gene3D" id="3.30.450.20">
    <property type="entry name" value="PAS domain"/>
    <property type="match status" value="4"/>
</dbReference>
<dbReference type="PANTHER" id="PTHR42878:SF7">
    <property type="entry name" value="SENSOR HISTIDINE KINASE GLRK"/>
    <property type="match status" value="1"/>
</dbReference>
<dbReference type="PROSITE" id="PS50109">
    <property type="entry name" value="HIS_KIN"/>
    <property type="match status" value="1"/>
</dbReference>
<comment type="subcellular location">
    <subcellularLocation>
        <location evidence="2">Membrane</location>
        <topology evidence="2">Multi-pass membrane protein</topology>
    </subcellularLocation>
</comment>
<evidence type="ECO:0000256" key="7">
    <source>
        <dbReference type="ARBA" id="ARBA00022741"/>
    </source>
</evidence>
<sequence length="785" mass="87633">MNQGKRLNNDSLLEILCTSETPTAVYSGEEIRIELANAAMLKAWGKGPEVIGGTLAEALPEIANQPFSKMLQEVWRTGIDDIGEAIAAELVVDGKLQLFYFDYAYRAVKDSAGAVYAILETARDVTETVKGRKALESKVEERSTALSISENRLRYLLSDAPIAIAVLRGKELVIEMANKKILEVWGKSEEVIGQQLHLAVPELAGQDFLQLLHEVYASGKPYYGFESKAMLVQNGKMESVYVNFVYKPLQDDQGQVNSIMVTANVVTEQVASRHKVQQLNEELRTINEALRESQDRLLITNLDLQSSENRLNQILAELPVPVVVLMGPAQIISTTNAALLNFWDRTKEEVLGKPMLEVFPELKNQVYPGLWKHVLETGEQIRDPEKVVSYKDKVTGEDRPFYIDYFCQPLADRTGNRIGVISTVINVSDKVRSRKLIEAAESRLRLAIDSAKLGTWYIDVETRELKASARLKEIFGFYPQDEVPLNAATGQILDTYRPGILHAIEQAMSKGVAYDVEYPISGYRDGAVRWVRATGKLYEDVSGQSNFSGIVQDITQRKNEEQRKDDFLSIASHELKTPVTSLKGALQLLDRKKNDLANPVIPRLIAQANVSVNKITYLIDDLLNTTRTNEGQLHLNYTAFTISEMLDQCCNHLRMGGKHELVVQGDRSLKMWADEIRIDQVVVNLVNNAAKYAPDARTIYLIVEDLGASVKVSVKDNGPGISPDKVAHLFDRYYRVDYSGVQYSGLGLGLYISAEIIKKHQGEIGVDTEVGKGSTFWFTVPSRSA</sequence>
<organism evidence="16 17">
    <name type="scientific">Pedobacter quisquiliarum</name>
    <dbReference type="NCBI Taxonomy" id="1834438"/>
    <lineage>
        <taxon>Bacteria</taxon>
        <taxon>Pseudomonadati</taxon>
        <taxon>Bacteroidota</taxon>
        <taxon>Sphingobacteriia</taxon>
        <taxon>Sphingobacteriales</taxon>
        <taxon>Sphingobacteriaceae</taxon>
        <taxon>Pedobacter</taxon>
    </lineage>
</organism>
<evidence type="ECO:0000256" key="6">
    <source>
        <dbReference type="ARBA" id="ARBA00022692"/>
    </source>
</evidence>
<dbReference type="SMART" id="SM00387">
    <property type="entry name" value="HATPase_c"/>
    <property type="match status" value="1"/>
</dbReference>
<dbReference type="EC" id="2.7.13.3" evidence="3"/>
<reference evidence="16" key="1">
    <citation type="journal article" date="2014" name="Int. J. Syst. Evol. Microbiol.">
        <title>Complete genome sequence of Corynebacterium casei LMG S-19264T (=DSM 44701T), isolated from a smear-ripened cheese.</title>
        <authorList>
            <consortium name="US DOE Joint Genome Institute (JGI-PGF)"/>
            <person name="Walter F."/>
            <person name="Albersmeier A."/>
            <person name="Kalinowski J."/>
            <person name="Ruckert C."/>
        </authorList>
    </citation>
    <scope>NUCLEOTIDE SEQUENCE</scope>
    <source>
        <strain evidence="16">CGMCC 1.15343</strain>
    </source>
</reference>
<dbReference type="SUPFAM" id="SSF55874">
    <property type="entry name" value="ATPase domain of HSP90 chaperone/DNA topoisomerase II/histidine kinase"/>
    <property type="match status" value="1"/>
</dbReference>
<dbReference type="GO" id="GO:0030295">
    <property type="term" value="F:protein kinase activator activity"/>
    <property type="evidence" value="ECO:0007669"/>
    <property type="project" value="TreeGrafter"/>
</dbReference>
<feature type="domain" description="PAC" evidence="15">
    <location>
        <begin position="514"/>
        <end position="566"/>
    </location>
</feature>
<keyword evidence="5" id="KW-0808">Transferase</keyword>
<dbReference type="EMBL" id="BMIL01000005">
    <property type="protein sequence ID" value="GGC64800.1"/>
    <property type="molecule type" value="Genomic_DNA"/>
</dbReference>
<dbReference type="InterPro" id="IPR013656">
    <property type="entry name" value="PAS_4"/>
</dbReference>
<dbReference type="InterPro" id="IPR001610">
    <property type="entry name" value="PAC"/>
</dbReference>
<dbReference type="Pfam" id="PF02518">
    <property type="entry name" value="HATPase_c"/>
    <property type="match status" value="1"/>
</dbReference>
<dbReference type="InterPro" id="IPR036890">
    <property type="entry name" value="HATPase_C_sf"/>
</dbReference>
<keyword evidence="9" id="KW-0067">ATP-binding</keyword>
<keyword evidence="7" id="KW-0547">Nucleotide-binding</keyword>
<evidence type="ECO:0000256" key="11">
    <source>
        <dbReference type="ARBA" id="ARBA00023012"/>
    </source>
</evidence>
<dbReference type="InterPro" id="IPR005467">
    <property type="entry name" value="His_kinase_dom"/>
</dbReference>
<evidence type="ECO:0000259" key="14">
    <source>
        <dbReference type="PROSITE" id="PS50112"/>
    </source>
</evidence>
<dbReference type="RefSeq" id="WP_188626551.1">
    <property type="nucleotide sequence ID" value="NZ_BMIL01000005.1"/>
</dbReference>
<keyword evidence="6" id="KW-0812">Transmembrane</keyword>
<evidence type="ECO:0000256" key="5">
    <source>
        <dbReference type="ARBA" id="ARBA00022679"/>
    </source>
</evidence>
<dbReference type="InterPro" id="IPR013655">
    <property type="entry name" value="PAS_fold_3"/>
</dbReference>
<dbReference type="CDD" id="cd00082">
    <property type="entry name" value="HisKA"/>
    <property type="match status" value="1"/>
</dbReference>
<evidence type="ECO:0000313" key="16">
    <source>
        <dbReference type="EMBL" id="GGC64800.1"/>
    </source>
</evidence>
<dbReference type="SMART" id="SM00086">
    <property type="entry name" value="PAC"/>
    <property type="match status" value="3"/>
</dbReference>
<dbReference type="InterPro" id="IPR003594">
    <property type="entry name" value="HATPase_dom"/>
</dbReference>
<dbReference type="InterPro" id="IPR000700">
    <property type="entry name" value="PAS-assoc_C"/>
</dbReference>
<evidence type="ECO:0000259" key="13">
    <source>
        <dbReference type="PROSITE" id="PS50109"/>
    </source>
</evidence>
<reference evidence="16" key="2">
    <citation type="submission" date="2020-09" db="EMBL/GenBank/DDBJ databases">
        <authorList>
            <person name="Sun Q."/>
            <person name="Zhou Y."/>
        </authorList>
    </citation>
    <scope>NUCLEOTIDE SEQUENCE</scope>
    <source>
        <strain evidence="16">CGMCC 1.15343</strain>
    </source>
</reference>
<evidence type="ECO:0000259" key="15">
    <source>
        <dbReference type="PROSITE" id="PS50113"/>
    </source>
</evidence>
<evidence type="ECO:0000256" key="4">
    <source>
        <dbReference type="ARBA" id="ARBA00022553"/>
    </source>
</evidence>
<evidence type="ECO:0000256" key="9">
    <source>
        <dbReference type="ARBA" id="ARBA00022840"/>
    </source>
</evidence>
<dbReference type="SMART" id="SM00091">
    <property type="entry name" value="PAS"/>
    <property type="match status" value="4"/>
</dbReference>
<dbReference type="InterPro" id="IPR000014">
    <property type="entry name" value="PAS"/>
</dbReference>
<dbReference type="InterPro" id="IPR050351">
    <property type="entry name" value="BphY/WalK/GraS-like"/>
</dbReference>
<name>A0A916UAP7_9SPHI</name>
<comment type="caution">
    <text evidence="16">The sequence shown here is derived from an EMBL/GenBank/DDBJ whole genome shotgun (WGS) entry which is preliminary data.</text>
</comment>